<dbReference type="PANTHER" id="PTHR33973:SF4">
    <property type="entry name" value="OS07G0153300 PROTEIN"/>
    <property type="match status" value="1"/>
</dbReference>
<evidence type="ECO:0000313" key="2">
    <source>
        <dbReference type="Proteomes" id="UP000294558"/>
    </source>
</evidence>
<dbReference type="OrthoDB" id="9778801at2"/>
<dbReference type="Proteomes" id="UP000294558">
    <property type="component" value="Unassembled WGS sequence"/>
</dbReference>
<evidence type="ECO:0000313" key="1">
    <source>
        <dbReference type="EMBL" id="TDT14498.1"/>
    </source>
</evidence>
<protein>
    <recommendedName>
        <fullName evidence="3">DUF1365 family protein</fullName>
    </recommendedName>
</protein>
<gene>
    <name evidence="1" type="ORF">BDK89_0053</name>
</gene>
<evidence type="ECO:0008006" key="3">
    <source>
        <dbReference type="Google" id="ProtNLM"/>
    </source>
</evidence>
<accession>A0A4V6Q1U8</accession>
<organism evidence="1 2">
    <name type="scientific">Ilumatobacter fluminis</name>
    <dbReference type="NCBI Taxonomy" id="467091"/>
    <lineage>
        <taxon>Bacteria</taxon>
        <taxon>Bacillati</taxon>
        <taxon>Actinomycetota</taxon>
        <taxon>Acidimicrobiia</taxon>
        <taxon>Acidimicrobiales</taxon>
        <taxon>Ilumatobacteraceae</taxon>
        <taxon>Ilumatobacter</taxon>
    </lineage>
</organism>
<dbReference type="Pfam" id="PF07103">
    <property type="entry name" value="DUF1365"/>
    <property type="match status" value="1"/>
</dbReference>
<dbReference type="AlphaFoldDB" id="A0A4V6Q1U8"/>
<keyword evidence="2" id="KW-1185">Reference proteome</keyword>
<dbReference type="EMBL" id="SOAU01000001">
    <property type="protein sequence ID" value="TDT14498.1"/>
    <property type="molecule type" value="Genomic_DNA"/>
</dbReference>
<comment type="caution">
    <text evidence="1">The sequence shown here is derived from an EMBL/GenBank/DDBJ whole genome shotgun (WGS) entry which is preliminary data.</text>
</comment>
<reference evidence="1 2" key="1">
    <citation type="submission" date="2019-03" db="EMBL/GenBank/DDBJ databases">
        <title>Sequencing the genomes of 1000 actinobacteria strains.</title>
        <authorList>
            <person name="Klenk H.-P."/>
        </authorList>
    </citation>
    <scope>NUCLEOTIDE SEQUENCE [LARGE SCALE GENOMIC DNA]</scope>
    <source>
        <strain evidence="1 2">DSM 18936</strain>
    </source>
</reference>
<proteinExistence type="predicted"/>
<dbReference type="InterPro" id="IPR010775">
    <property type="entry name" value="DUF1365"/>
</dbReference>
<dbReference type="RefSeq" id="WP_133867041.1">
    <property type="nucleotide sequence ID" value="NZ_SOAU01000001.1"/>
</dbReference>
<dbReference type="PANTHER" id="PTHR33973">
    <property type="entry name" value="OS07G0153300 PROTEIN"/>
    <property type="match status" value="1"/>
</dbReference>
<name>A0A4V6Q1U8_9ACTN</name>
<sequence>MRPGGAAVCSGTVYHRRNVPTRNEFTYPVGYVWIDPDHPDRLCREHPLWSATRTAPARFRRSDYGLEATGSLAESVRDDLTPVLQERPTGAVRMLTQVRRFGWLFNPITVYLAWTDDDADPAGAVLEVTNTPWKERLRYPVRLWRRGDWLTATTDKVLHVSPFLDESQRYDIRLRGDDERIEFGIDVVPDGMDEPIVVTGLTTERVPATRSALSRAFVRPFLSTHRVSWGIHWQALKLWWKRVPFVPHPRKREVPA</sequence>